<dbReference type="Pfam" id="PF01989">
    <property type="entry name" value="AcnX_swivel_put"/>
    <property type="match status" value="1"/>
</dbReference>
<keyword evidence="1" id="KW-0456">Lyase</keyword>
<dbReference type="SUPFAM" id="SSF52016">
    <property type="entry name" value="LeuD/IlvD-like"/>
    <property type="match status" value="1"/>
</dbReference>
<accession>A0A7J2U2Z8</accession>
<name>A0A7J2U2Z8_9CREN</name>
<sequence>MRCSIESKSTWLHSYSNTTWESIALSPKFSRCKALRNSCIKLENVVTLKEGDAVGQILKVPTLSFLGDVDKYSGRIVSQDVNNYNKSIKDVILIVRKFRGSTVGTYVLYSMCRRGLAPKAILMCKPDPVIIGGIVLCNILGVSNVPEKFYEEIPDGVKALLRIRKNAMELCFSV</sequence>
<evidence type="ECO:0000256" key="1">
    <source>
        <dbReference type="ARBA" id="ARBA00023239"/>
    </source>
</evidence>
<protein>
    <submittedName>
        <fullName evidence="3">DUF126 domain-containing protein</fullName>
    </submittedName>
</protein>
<reference evidence="3" key="1">
    <citation type="journal article" date="2020" name="mSystems">
        <title>Genome- and Community-Level Interaction Insights into Carbon Utilization and Element Cycling Functions of Hydrothermarchaeota in Hydrothermal Sediment.</title>
        <authorList>
            <person name="Zhou Z."/>
            <person name="Liu Y."/>
            <person name="Xu W."/>
            <person name="Pan J."/>
            <person name="Luo Z.H."/>
            <person name="Li M."/>
        </authorList>
    </citation>
    <scope>NUCLEOTIDE SEQUENCE [LARGE SCALE GENOMIC DNA]</scope>
    <source>
        <strain evidence="3">SpSt-125</strain>
    </source>
</reference>
<feature type="domain" description="Phosphomevalonate dehydratase small subunit-like" evidence="2">
    <location>
        <begin position="63"/>
        <end position="139"/>
    </location>
</feature>
<dbReference type="GO" id="GO:0016829">
    <property type="term" value="F:lyase activity"/>
    <property type="evidence" value="ECO:0007669"/>
    <property type="project" value="UniProtKB-KW"/>
</dbReference>
<dbReference type="InterPro" id="IPR002840">
    <property type="entry name" value="PMDh-S-like_dom"/>
</dbReference>
<gene>
    <name evidence="3" type="ORF">ENO26_06370</name>
</gene>
<evidence type="ECO:0000259" key="2">
    <source>
        <dbReference type="Pfam" id="PF01989"/>
    </source>
</evidence>
<proteinExistence type="predicted"/>
<dbReference type="EMBL" id="DSEU01000040">
    <property type="protein sequence ID" value="HEM67174.1"/>
    <property type="molecule type" value="Genomic_DNA"/>
</dbReference>
<organism evidence="3">
    <name type="scientific">Ignisphaera aggregans</name>
    <dbReference type="NCBI Taxonomy" id="334771"/>
    <lineage>
        <taxon>Archaea</taxon>
        <taxon>Thermoproteota</taxon>
        <taxon>Thermoprotei</taxon>
        <taxon>Desulfurococcales</taxon>
        <taxon>Desulfurococcaceae</taxon>
        <taxon>Ignisphaera</taxon>
    </lineage>
</organism>
<evidence type="ECO:0000313" key="3">
    <source>
        <dbReference type="EMBL" id="HEM67174.1"/>
    </source>
</evidence>
<dbReference type="AlphaFoldDB" id="A0A7J2U2Z8"/>
<dbReference type="Gene3D" id="3.50.30.10">
    <property type="entry name" value="Phosphohistidine domain"/>
    <property type="match status" value="1"/>
</dbReference>
<comment type="caution">
    <text evidence="3">The sequence shown here is derived from an EMBL/GenBank/DDBJ whole genome shotgun (WGS) entry which is preliminary data.</text>
</comment>